<feature type="domain" description="AbiEi antitoxin N-terminal" evidence="1">
    <location>
        <begin position="8"/>
        <end position="54"/>
    </location>
</feature>
<dbReference type="OrthoDB" id="9789781at2"/>
<dbReference type="InterPro" id="IPR025159">
    <property type="entry name" value="AbiEi_N"/>
</dbReference>
<dbReference type="EMBL" id="OFSQ01000029">
    <property type="protein sequence ID" value="SOY57749.1"/>
    <property type="molecule type" value="Genomic_DNA"/>
</dbReference>
<protein>
    <recommendedName>
        <fullName evidence="1">AbiEi antitoxin N-terminal domain-containing protein</fullName>
    </recommendedName>
</protein>
<comment type="caution">
    <text evidence="2">The sequence shown here is derived from an EMBL/GenBank/DDBJ whole genome shotgun (WGS) entry which is preliminary data.</text>
</comment>
<evidence type="ECO:0000313" key="3">
    <source>
        <dbReference type="Proteomes" id="UP000256780"/>
    </source>
</evidence>
<reference evidence="2 3" key="1">
    <citation type="submission" date="2018-01" db="EMBL/GenBank/DDBJ databases">
        <authorList>
            <person name="Clerissi C."/>
        </authorList>
    </citation>
    <scope>NUCLEOTIDE SEQUENCE [LARGE SCALE GENOMIC DNA]</scope>
    <source>
        <strain evidence="2">Cupriavidus sp. LMG 19464</strain>
    </source>
</reference>
<dbReference type="RefSeq" id="WP_116357899.1">
    <property type="nucleotide sequence ID" value="NZ_LT976854.1"/>
</dbReference>
<evidence type="ECO:0000313" key="2">
    <source>
        <dbReference type="EMBL" id="SOY57749.1"/>
    </source>
</evidence>
<sequence>MPHNRQTQRVLDLASRKGLLRPADLDSIEVPRVILTRMVGAGLLEKVDRGIYRLSEDPRSEHESLAAIATRVPQAVFCLLTALQFHGLTTQLPREVWIAMPRGSHAPRIDFPPIKMIQVADDIFSAGIDVVERDGIPLRVYSAARTVADCFKHRNKIGLDVALEALRDARAQQKASADDLWRYAKLCRVANVMRPYLEVVE</sequence>
<accession>A0A976A344</accession>
<dbReference type="AlphaFoldDB" id="A0A976A344"/>
<organism evidence="2 3">
    <name type="scientific">Cupriavidus taiwanensis</name>
    <dbReference type="NCBI Taxonomy" id="164546"/>
    <lineage>
        <taxon>Bacteria</taxon>
        <taxon>Pseudomonadati</taxon>
        <taxon>Pseudomonadota</taxon>
        <taxon>Betaproteobacteria</taxon>
        <taxon>Burkholderiales</taxon>
        <taxon>Burkholderiaceae</taxon>
        <taxon>Cupriavidus</taxon>
    </lineage>
</organism>
<dbReference type="Proteomes" id="UP000256780">
    <property type="component" value="Chromosome CBM2587_b"/>
</dbReference>
<dbReference type="Pfam" id="PF13338">
    <property type="entry name" value="AbiEi_4"/>
    <property type="match status" value="1"/>
</dbReference>
<evidence type="ECO:0000259" key="1">
    <source>
        <dbReference type="Pfam" id="PF13338"/>
    </source>
</evidence>
<proteinExistence type="predicted"/>
<gene>
    <name evidence="2" type="ORF">CBM2587_B10120</name>
</gene>
<name>A0A976A344_9BURK</name>